<dbReference type="EMBL" id="JAHXZJ010000002">
    <property type="protein sequence ID" value="KAH0564383.1"/>
    <property type="molecule type" value="Genomic_DNA"/>
</dbReference>
<protein>
    <submittedName>
        <fullName evidence="1">Uncharacterized protein</fullName>
    </submittedName>
</protein>
<gene>
    <name evidence="1" type="ORF">KQX54_011768</name>
</gene>
<name>A0AAV7J0T9_COTGL</name>
<comment type="caution">
    <text evidence="1">The sequence shown here is derived from an EMBL/GenBank/DDBJ whole genome shotgun (WGS) entry which is preliminary data.</text>
</comment>
<reference evidence="1 2" key="1">
    <citation type="journal article" date="2021" name="J. Hered.">
        <title>A chromosome-level genome assembly of the parasitoid wasp, Cotesia glomerata (Hymenoptera: Braconidae).</title>
        <authorList>
            <person name="Pinto B.J."/>
            <person name="Weis J.J."/>
            <person name="Gamble T."/>
            <person name="Ode P.J."/>
            <person name="Paul R."/>
            <person name="Zaspel J.M."/>
        </authorList>
    </citation>
    <scope>NUCLEOTIDE SEQUENCE [LARGE SCALE GENOMIC DNA]</scope>
    <source>
        <strain evidence="1">CgM1</strain>
    </source>
</reference>
<proteinExistence type="predicted"/>
<evidence type="ECO:0000313" key="2">
    <source>
        <dbReference type="Proteomes" id="UP000826195"/>
    </source>
</evidence>
<accession>A0AAV7J0T9</accession>
<keyword evidence="2" id="KW-1185">Reference proteome</keyword>
<dbReference type="AlphaFoldDB" id="A0AAV7J0T9"/>
<evidence type="ECO:0000313" key="1">
    <source>
        <dbReference type="EMBL" id="KAH0564383.1"/>
    </source>
</evidence>
<dbReference type="Proteomes" id="UP000826195">
    <property type="component" value="Unassembled WGS sequence"/>
</dbReference>
<organism evidence="1 2">
    <name type="scientific">Cotesia glomerata</name>
    <name type="common">Lepidopteran parasitic wasp</name>
    <name type="synonym">Apanteles glomeratus</name>
    <dbReference type="NCBI Taxonomy" id="32391"/>
    <lineage>
        <taxon>Eukaryota</taxon>
        <taxon>Metazoa</taxon>
        <taxon>Ecdysozoa</taxon>
        <taxon>Arthropoda</taxon>
        <taxon>Hexapoda</taxon>
        <taxon>Insecta</taxon>
        <taxon>Pterygota</taxon>
        <taxon>Neoptera</taxon>
        <taxon>Endopterygota</taxon>
        <taxon>Hymenoptera</taxon>
        <taxon>Apocrita</taxon>
        <taxon>Ichneumonoidea</taxon>
        <taxon>Braconidae</taxon>
        <taxon>Microgastrinae</taxon>
        <taxon>Cotesia</taxon>
    </lineage>
</organism>
<sequence length="129" mass="14688">MTGPALRISFGYAFIADSGREEIQTKTHPRDTSTPMRRYEVLALVSFMDRSVPLKYRGSIKTVRLKVSCQKSKVPGNKVYLQTTSLDLRDVCCTHTWFDDVVVKRFSLEDSRWNGSRGRKALESPGNEI</sequence>